<dbReference type="PANTHER" id="PTHR37017:SF11">
    <property type="entry name" value="ESTERASE_LIPASE_THIOESTERASE DOMAIN-CONTAINING PROTEIN"/>
    <property type="match status" value="1"/>
</dbReference>
<evidence type="ECO:0000259" key="1">
    <source>
        <dbReference type="Pfam" id="PF12697"/>
    </source>
</evidence>
<dbReference type="PANTHER" id="PTHR37017">
    <property type="entry name" value="AB HYDROLASE-1 DOMAIN-CONTAINING PROTEIN-RELATED"/>
    <property type="match status" value="1"/>
</dbReference>
<dbReference type="InterPro" id="IPR052897">
    <property type="entry name" value="Sec-Metab_Biosynth_Hydrolase"/>
</dbReference>
<dbReference type="Pfam" id="PF12697">
    <property type="entry name" value="Abhydrolase_6"/>
    <property type="match status" value="1"/>
</dbReference>
<dbReference type="InterPro" id="IPR000073">
    <property type="entry name" value="AB_hydrolase_1"/>
</dbReference>
<dbReference type="InterPro" id="IPR029058">
    <property type="entry name" value="AB_hydrolase_fold"/>
</dbReference>
<dbReference type="Gene3D" id="3.40.50.1820">
    <property type="entry name" value="alpha/beta hydrolase"/>
    <property type="match status" value="1"/>
</dbReference>
<dbReference type="EMBL" id="BMNT01000030">
    <property type="protein sequence ID" value="GGL03108.1"/>
    <property type="molecule type" value="Genomic_DNA"/>
</dbReference>
<dbReference type="RefSeq" id="WP_189165603.1">
    <property type="nucleotide sequence ID" value="NZ_BMNT01000030.1"/>
</dbReference>
<protein>
    <submittedName>
        <fullName evidence="2">Alpha/beta hydrolase</fullName>
    </submittedName>
</protein>
<dbReference type="GO" id="GO:0016787">
    <property type="term" value="F:hydrolase activity"/>
    <property type="evidence" value="ECO:0007669"/>
    <property type="project" value="UniProtKB-KW"/>
</dbReference>
<sequence>MATYILIPGAGGAAWYWHRLVPELERRGHEAIVVDLPAADDSAGLSEYADTVIEAAGRRGDLVVVGQSMGGLTAPLVCDRLPVSRLVLVNAMIPAPGETGGEWWTNTGQDQARRECDLREGRPSDEPFDPLVYFFHDVPEHIVKEAMATNEPPQSGTPFEQPWPLDAWPDVPTVVLSSVADRLFPVEFQTRVAQQRLGITPETLPGGHLVALSRPEELADALDR</sequence>
<gene>
    <name evidence="2" type="ORF">GCM10007964_51510</name>
</gene>
<dbReference type="SUPFAM" id="SSF53474">
    <property type="entry name" value="alpha/beta-Hydrolases"/>
    <property type="match status" value="1"/>
</dbReference>
<organism evidence="2 3">
    <name type="scientific">Sphaerisporangium melleum</name>
    <dbReference type="NCBI Taxonomy" id="321316"/>
    <lineage>
        <taxon>Bacteria</taxon>
        <taxon>Bacillati</taxon>
        <taxon>Actinomycetota</taxon>
        <taxon>Actinomycetes</taxon>
        <taxon>Streptosporangiales</taxon>
        <taxon>Streptosporangiaceae</taxon>
        <taxon>Sphaerisporangium</taxon>
    </lineage>
</organism>
<proteinExistence type="predicted"/>
<feature type="domain" description="AB hydrolase-1" evidence="1">
    <location>
        <begin position="5"/>
        <end position="221"/>
    </location>
</feature>
<reference evidence="2" key="2">
    <citation type="submission" date="2020-09" db="EMBL/GenBank/DDBJ databases">
        <authorList>
            <person name="Sun Q."/>
            <person name="Ohkuma M."/>
        </authorList>
    </citation>
    <scope>NUCLEOTIDE SEQUENCE</scope>
    <source>
        <strain evidence="2">JCM 13064</strain>
    </source>
</reference>
<comment type="caution">
    <text evidence="2">The sequence shown here is derived from an EMBL/GenBank/DDBJ whole genome shotgun (WGS) entry which is preliminary data.</text>
</comment>
<dbReference type="Proteomes" id="UP000645217">
    <property type="component" value="Unassembled WGS sequence"/>
</dbReference>
<evidence type="ECO:0000313" key="3">
    <source>
        <dbReference type="Proteomes" id="UP000645217"/>
    </source>
</evidence>
<accession>A0A917REW2</accession>
<keyword evidence="3" id="KW-1185">Reference proteome</keyword>
<keyword evidence="2" id="KW-0378">Hydrolase</keyword>
<evidence type="ECO:0000313" key="2">
    <source>
        <dbReference type="EMBL" id="GGL03108.1"/>
    </source>
</evidence>
<dbReference type="AlphaFoldDB" id="A0A917REW2"/>
<reference evidence="2" key="1">
    <citation type="journal article" date="2014" name="Int. J. Syst. Evol. Microbiol.">
        <title>Complete genome sequence of Corynebacterium casei LMG S-19264T (=DSM 44701T), isolated from a smear-ripened cheese.</title>
        <authorList>
            <consortium name="US DOE Joint Genome Institute (JGI-PGF)"/>
            <person name="Walter F."/>
            <person name="Albersmeier A."/>
            <person name="Kalinowski J."/>
            <person name="Ruckert C."/>
        </authorList>
    </citation>
    <scope>NUCLEOTIDE SEQUENCE</scope>
    <source>
        <strain evidence="2">JCM 13064</strain>
    </source>
</reference>
<name>A0A917REW2_9ACTN</name>